<keyword evidence="4" id="KW-1185">Reference proteome</keyword>
<feature type="region of interest" description="Disordered" evidence="1">
    <location>
        <begin position="346"/>
        <end position="368"/>
    </location>
</feature>
<evidence type="ECO:0000256" key="2">
    <source>
        <dbReference type="SAM" id="SignalP"/>
    </source>
</evidence>
<name>A0ABR3JJG7_9AGAR</name>
<proteinExistence type="predicted"/>
<dbReference type="Proteomes" id="UP001556367">
    <property type="component" value="Unassembled WGS sequence"/>
</dbReference>
<feature type="signal peptide" evidence="2">
    <location>
        <begin position="1"/>
        <end position="21"/>
    </location>
</feature>
<keyword evidence="2" id="KW-0732">Signal</keyword>
<accession>A0ABR3JJG7</accession>
<comment type="caution">
    <text evidence="3">The sequence shown here is derived from an EMBL/GenBank/DDBJ whole genome shotgun (WGS) entry which is preliminary data.</text>
</comment>
<sequence>MVQASTVVFAAVALNAATAYATPVQGELPDGFVPRDYVDQLEVRSEELPDGFVPRDYIDQIEARSSEELPDGFVPRDYIEQLEARAEVEEFEARGLGSFLKPLKKVLPFAPLLTLLPQGNQQPPPQKRELEQISELFARSDLEELDARGLGSLIKPALPVLKKVLPFAPLLTLIPPPHRDQQQPPPKRELDQISELFARSDLEELDARGLGSFLKPALPILKKVAPFAPLLTALPFPHHDDKQKRELEDFAELVARSDLEDLDARGLGSFLKPALPILKKVAPFAPLLTALPFPHHDDKQKREFEDFAELVARSDIEELDARGLGSFLKPALPVLKKVAPFAPLLTLIPPPHHDQPPQQQPPPKREVNEVSELLARSDLEELDARGLGSLLKPALPILKKVAPFAPLLTLIPPPHHDQQQPPPKRELEQVSELLARSDLEELDARGLGSLLKPALPILKKVAPFAPLLTALPFPHHDDSKQKRELEDFASIVARSIVDELEARDVDDLEGRGLGSFLKPLKKIAPFAPLLSLIPPPPAPAPPPPPPHRREVDELDARGLGSFLKPLKKVAPFAPLLSLLPIGQQQQQRRELVEELLARAYGEDVEERDIEERDLDERDVEEREFAQTLSHLLASRGLYGSLDELD</sequence>
<evidence type="ECO:0000313" key="3">
    <source>
        <dbReference type="EMBL" id="KAL0955547.1"/>
    </source>
</evidence>
<evidence type="ECO:0000256" key="1">
    <source>
        <dbReference type="SAM" id="MobiDB-lite"/>
    </source>
</evidence>
<gene>
    <name evidence="3" type="ORF">HGRIS_001784</name>
</gene>
<reference evidence="4" key="1">
    <citation type="submission" date="2024-06" db="EMBL/GenBank/DDBJ databases">
        <title>Multi-omics analyses provide insights into the biosynthesis of the anticancer antibiotic pleurotin in Hohenbuehelia grisea.</title>
        <authorList>
            <person name="Weaver J.A."/>
            <person name="Alberti F."/>
        </authorList>
    </citation>
    <scope>NUCLEOTIDE SEQUENCE [LARGE SCALE GENOMIC DNA]</scope>
    <source>
        <strain evidence="4">T-177</strain>
    </source>
</reference>
<protein>
    <submittedName>
        <fullName evidence="3">Uncharacterized protein</fullName>
    </submittedName>
</protein>
<dbReference type="EMBL" id="JASNQZ010000006">
    <property type="protein sequence ID" value="KAL0955547.1"/>
    <property type="molecule type" value="Genomic_DNA"/>
</dbReference>
<feature type="chain" id="PRO_5045673682" evidence="2">
    <location>
        <begin position="22"/>
        <end position="645"/>
    </location>
</feature>
<evidence type="ECO:0000313" key="4">
    <source>
        <dbReference type="Proteomes" id="UP001556367"/>
    </source>
</evidence>
<organism evidence="3 4">
    <name type="scientific">Hohenbuehelia grisea</name>
    <dbReference type="NCBI Taxonomy" id="104357"/>
    <lineage>
        <taxon>Eukaryota</taxon>
        <taxon>Fungi</taxon>
        <taxon>Dikarya</taxon>
        <taxon>Basidiomycota</taxon>
        <taxon>Agaricomycotina</taxon>
        <taxon>Agaricomycetes</taxon>
        <taxon>Agaricomycetidae</taxon>
        <taxon>Agaricales</taxon>
        <taxon>Pleurotineae</taxon>
        <taxon>Pleurotaceae</taxon>
        <taxon>Hohenbuehelia</taxon>
    </lineage>
</organism>